<comment type="caution">
    <text evidence="2">The sequence shown here is derived from an EMBL/GenBank/DDBJ whole genome shotgun (WGS) entry which is preliminary data.</text>
</comment>
<evidence type="ECO:0000256" key="1">
    <source>
        <dbReference type="SAM" id="MobiDB-lite"/>
    </source>
</evidence>
<name>A0A1Y1W8B2_9FUNG</name>
<organism evidence="2 3">
    <name type="scientific">Linderina pennispora</name>
    <dbReference type="NCBI Taxonomy" id="61395"/>
    <lineage>
        <taxon>Eukaryota</taxon>
        <taxon>Fungi</taxon>
        <taxon>Fungi incertae sedis</taxon>
        <taxon>Zoopagomycota</taxon>
        <taxon>Kickxellomycotina</taxon>
        <taxon>Kickxellomycetes</taxon>
        <taxon>Kickxellales</taxon>
        <taxon>Kickxellaceae</taxon>
        <taxon>Linderina</taxon>
    </lineage>
</organism>
<keyword evidence="3" id="KW-1185">Reference proteome</keyword>
<evidence type="ECO:0000313" key="3">
    <source>
        <dbReference type="Proteomes" id="UP000193922"/>
    </source>
</evidence>
<dbReference type="AlphaFoldDB" id="A0A1Y1W8B2"/>
<protein>
    <submittedName>
        <fullName evidence="2">Uncharacterized protein</fullName>
    </submittedName>
</protein>
<proteinExistence type="predicted"/>
<accession>A0A1Y1W8B2</accession>
<dbReference type="Pfam" id="PF14712">
    <property type="entry name" value="Snapin_Pallidin"/>
    <property type="match status" value="1"/>
</dbReference>
<dbReference type="RefSeq" id="XP_040743459.1">
    <property type="nucleotide sequence ID" value="XM_040890387.1"/>
</dbReference>
<sequence length="183" mass="19962">MSEGPSAALIPALASTLGGLEQYQQELIKRLHSLKLQIQNGDTSEDLVSTLTFYIHQAGLLQRRMMLIHGRVQDLKRRSDRLRQHRAKQDQQVADWRDQEKMRSVPAAANASEQSLSPGCAGSSPAATTKSPVVSEPVEDVRQPQGDMLAEGSSSMAAAAPAIDQVAVVKRKGKRRVRAAKIE</sequence>
<dbReference type="Proteomes" id="UP000193922">
    <property type="component" value="Unassembled WGS sequence"/>
</dbReference>
<dbReference type="InterPro" id="IPR028119">
    <property type="entry name" value="Snapin/Pallidin/Snn1"/>
</dbReference>
<dbReference type="EMBL" id="MCFD01000007">
    <property type="protein sequence ID" value="ORX69771.1"/>
    <property type="molecule type" value="Genomic_DNA"/>
</dbReference>
<evidence type="ECO:0000313" key="2">
    <source>
        <dbReference type="EMBL" id="ORX69771.1"/>
    </source>
</evidence>
<feature type="region of interest" description="Disordered" evidence="1">
    <location>
        <begin position="79"/>
        <end position="157"/>
    </location>
</feature>
<dbReference type="OrthoDB" id="5577936at2759"/>
<dbReference type="GeneID" id="63807035"/>
<gene>
    <name evidence="2" type="ORF">DL89DRAFT_293376</name>
</gene>
<reference evidence="2 3" key="1">
    <citation type="submission" date="2016-07" db="EMBL/GenBank/DDBJ databases">
        <title>Pervasive Adenine N6-methylation of Active Genes in Fungi.</title>
        <authorList>
            <consortium name="DOE Joint Genome Institute"/>
            <person name="Mondo S.J."/>
            <person name="Dannebaum R.O."/>
            <person name="Kuo R.C."/>
            <person name="Labutti K."/>
            <person name="Haridas S."/>
            <person name="Kuo A."/>
            <person name="Salamov A."/>
            <person name="Ahrendt S.R."/>
            <person name="Lipzen A."/>
            <person name="Sullivan W."/>
            <person name="Andreopoulos W.B."/>
            <person name="Clum A."/>
            <person name="Lindquist E."/>
            <person name="Daum C."/>
            <person name="Ramamoorthy G.K."/>
            <person name="Gryganskyi A."/>
            <person name="Culley D."/>
            <person name="Magnuson J.K."/>
            <person name="James T.Y."/>
            <person name="O'Malley M.A."/>
            <person name="Stajich J.E."/>
            <person name="Spatafora J.W."/>
            <person name="Visel A."/>
            <person name="Grigoriev I.V."/>
        </authorList>
    </citation>
    <scope>NUCLEOTIDE SEQUENCE [LARGE SCALE GENOMIC DNA]</scope>
    <source>
        <strain evidence="2 3">ATCC 12442</strain>
    </source>
</reference>